<organism evidence="1 2">
    <name type="scientific">Amniculicola lignicola CBS 123094</name>
    <dbReference type="NCBI Taxonomy" id="1392246"/>
    <lineage>
        <taxon>Eukaryota</taxon>
        <taxon>Fungi</taxon>
        <taxon>Dikarya</taxon>
        <taxon>Ascomycota</taxon>
        <taxon>Pezizomycotina</taxon>
        <taxon>Dothideomycetes</taxon>
        <taxon>Pleosporomycetidae</taxon>
        <taxon>Pleosporales</taxon>
        <taxon>Amniculicolaceae</taxon>
        <taxon>Amniculicola</taxon>
    </lineage>
</organism>
<name>A0A6A5WPJ0_9PLEO</name>
<dbReference type="AlphaFoldDB" id="A0A6A5WPJ0"/>
<proteinExistence type="predicted"/>
<sequence>MTSSSLEANLLPTTSLRSTSFFEHLHFDVRALIYDCMDLPPISHDYVGFILASRQAKKEAHEAVTRALRQYMNGFKRRYELFEKHSIAISGITPNNSFTQLCEIAIQGPLIMFDNANFYVHRFERYLFPKPFRKITLICSGEQYHPLDAGKERIVQLESFATRMTNTMKNFIDQINVRDIKTKSIILAWDLRGGEGGPAVPIQMRGKRYQRLIQDEQVTCYHLQSNGADVGEFGLLSEGKWEEEVDLEDFLFAEHCSSEGIGEKLESGLKGMDEDVYEEGRLFASDLFASVIGHSLNDWEYESE</sequence>
<dbReference type="Proteomes" id="UP000799779">
    <property type="component" value="Unassembled WGS sequence"/>
</dbReference>
<evidence type="ECO:0000313" key="1">
    <source>
        <dbReference type="EMBL" id="KAF2002091.1"/>
    </source>
</evidence>
<keyword evidence="2" id="KW-1185">Reference proteome</keyword>
<accession>A0A6A5WPJ0</accession>
<dbReference type="OrthoDB" id="3711359at2759"/>
<protein>
    <submittedName>
        <fullName evidence="1">Uncharacterized protein</fullName>
    </submittedName>
</protein>
<reference evidence="1" key="1">
    <citation type="journal article" date="2020" name="Stud. Mycol.">
        <title>101 Dothideomycetes genomes: a test case for predicting lifestyles and emergence of pathogens.</title>
        <authorList>
            <person name="Haridas S."/>
            <person name="Albert R."/>
            <person name="Binder M."/>
            <person name="Bloem J."/>
            <person name="Labutti K."/>
            <person name="Salamov A."/>
            <person name="Andreopoulos B."/>
            <person name="Baker S."/>
            <person name="Barry K."/>
            <person name="Bills G."/>
            <person name="Bluhm B."/>
            <person name="Cannon C."/>
            <person name="Castanera R."/>
            <person name="Culley D."/>
            <person name="Daum C."/>
            <person name="Ezra D."/>
            <person name="Gonzalez J."/>
            <person name="Henrissat B."/>
            <person name="Kuo A."/>
            <person name="Liang C."/>
            <person name="Lipzen A."/>
            <person name="Lutzoni F."/>
            <person name="Magnuson J."/>
            <person name="Mondo S."/>
            <person name="Nolan M."/>
            <person name="Ohm R."/>
            <person name="Pangilinan J."/>
            <person name="Park H.-J."/>
            <person name="Ramirez L."/>
            <person name="Alfaro M."/>
            <person name="Sun H."/>
            <person name="Tritt A."/>
            <person name="Yoshinaga Y."/>
            <person name="Zwiers L.-H."/>
            <person name="Turgeon B."/>
            <person name="Goodwin S."/>
            <person name="Spatafora J."/>
            <person name="Crous P."/>
            <person name="Grigoriev I."/>
        </authorList>
    </citation>
    <scope>NUCLEOTIDE SEQUENCE</scope>
    <source>
        <strain evidence="1">CBS 123094</strain>
    </source>
</reference>
<evidence type="ECO:0000313" key="2">
    <source>
        <dbReference type="Proteomes" id="UP000799779"/>
    </source>
</evidence>
<gene>
    <name evidence="1" type="ORF">P154DRAFT_562217</name>
</gene>
<dbReference type="EMBL" id="ML977579">
    <property type="protein sequence ID" value="KAF2002091.1"/>
    <property type="molecule type" value="Genomic_DNA"/>
</dbReference>